<dbReference type="InterPro" id="IPR029016">
    <property type="entry name" value="GAF-like_dom_sf"/>
</dbReference>
<reference evidence="1 2" key="1">
    <citation type="submission" date="2018-11" db="EMBL/GenBank/DDBJ databases">
        <authorList>
            <person name="Zhou Z."/>
            <person name="Wang G."/>
        </authorList>
    </citation>
    <scope>NUCLEOTIDE SEQUENCE [LARGE SCALE GENOMIC DNA]</scope>
    <source>
        <strain evidence="1 2">KCTC42998</strain>
    </source>
</reference>
<name>A0A3P1CLD6_9BACT</name>
<dbReference type="SUPFAM" id="SSF55781">
    <property type="entry name" value="GAF domain-like"/>
    <property type="match status" value="1"/>
</dbReference>
<dbReference type="EMBL" id="RQJP01000003">
    <property type="protein sequence ID" value="RRB14105.1"/>
    <property type="molecule type" value="Genomic_DNA"/>
</dbReference>
<proteinExistence type="predicted"/>
<keyword evidence="2" id="KW-1185">Reference proteome</keyword>
<dbReference type="Gene3D" id="3.30.450.40">
    <property type="match status" value="1"/>
</dbReference>
<sequence>METTLSVSPSVALPFEVRLSFQPFIGFLKAQQEKNRSNTALFSLYEHLLEQFENVPTADERPLEEILGPDRLAGLFQLAALAVMPLTASGQNIAYTFGLPVPMKILYQSARFTNLIEQFPDLLSKLPEDICAEDKLRFLYQLVLEKCYKIPPGKKANPSFRFHKYKNGLTRYFRIDINNTFIEPRLNTPLPALRPAWIDFANGTGPLPEAADQLPLCEFTSEGFAFFVVEDITEAETIQQLQAVFTHLHSDAEPVIYRRFETALRNLVGQTDLQISIVPFSKVNGFYVHQPEVSARSVFFRHSSTVIDGYDPTTQKIIHTLIQNPVPLLFPNLKGLPEPEEQMLARKGIRSFAFYPVVSGKEMLGVLEMASPHPDAFADEILQKIDQVIPLVQELLRYQLHQFRQNLDQLIKKKFTPLQPAVEWKFNEVAWEYMRLDKKEAFNSEATQVRFPQVYPLYGAIDIRNSSNERYKAVRQDFYDQLVTIQNLLSESNLPNELTMPNQLLATTSHWRSKLTVGLNPEDELGISDFLIQDIKPYFQHLRLHYPHLEASIQHYFKQTNPVNGLFHQALQVYERSVEWLNTAVNTYIKDEEKKLQAIYPHYFERYRTDGMEYTIYVGQSIAPKVNFAPDFLHRFFQWQLNSMLEMAQLTHLLLPRLPLPLQTTQLLLAHTQPVDISFRQDEHRFDVEGSYSIRYEVLKKRIDKAYIAGTQERLTQPDTIALVYSNRREVADYLPFITKLQEENKLLPRIDYLDLEPLQGVAKLKAIRLHLNYSNEEA</sequence>
<evidence type="ECO:0000313" key="1">
    <source>
        <dbReference type="EMBL" id="RRB14105.1"/>
    </source>
</evidence>
<gene>
    <name evidence="1" type="ORF">EHT87_17855</name>
</gene>
<dbReference type="Proteomes" id="UP000274271">
    <property type="component" value="Unassembled WGS sequence"/>
</dbReference>
<dbReference type="AlphaFoldDB" id="A0A3P1CLD6"/>
<protein>
    <submittedName>
        <fullName evidence="1">GAF domain-containing protein</fullName>
    </submittedName>
</protein>
<accession>A0A3P1CLD6</accession>
<dbReference type="RefSeq" id="WP_124908001.1">
    <property type="nucleotide sequence ID" value="NZ_RQJP01000003.1"/>
</dbReference>
<evidence type="ECO:0000313" key="2">
    <source>
        <dbReference type="Proteomes" id="UP000274271"/>
    </source>
</evidence>
<organism evidence="1 2">
    <name type="scientific">Larkinella knui</name>
    <dbReference type="NCBI Taxonomy" id="2025310"/>
    <lineage>
        <taxon>Bacteria</taxon>
        <taxon>Pseudomonadati</taxon>
        <taxon>Bacteroidota</taxon>
        <taxon>Cytophagia</taxon>
        <taxon>Cytophagales</taxon>
        <taxon>Spirosomataceae</taxon>
        <taxon>Larkinella</taxon>
    </lineage>
</organism>
<dbReference type="OrthoDB" id="627374at2"/>
<comment type="caution">
    <text evidence="1">The sequence shown here is derived from an EMBL/GenBank/DDBJ whole genome shotgun (WGS) entry which is preliminary data.</text>
</comment>